<reference evidence="2" key="1">
    <citation type="journal article" date="2020" name="Stud. Mycol.">
        <title>101 Dothideomycetes genomes: a test case for predicting lifestyles and emergence of pathogens.</title>
        <authorList>
            <person name="Haridas S."/>
            <person name="Albert R."/>
            <person name="Binder M."/>
            <person name="Bloem J."/>
            <person name="Labutti K."/>
            <person name="Salamov A."/>
            <person name="Andreopoulos B."/>
            <person name="Baker S."/>
            <person name="Barry K."/>
            <person name="Bills G."/>
            <person name="Bluhm B."/>
            <person name="Cannon C."/>
            <person name="Castanera R."/>
            <person name="Culley D."/>
            <person name="Daum C."/>
            <person name="Ezra D."/>
            <person name="Gonzalez J."/>
            <person name="Henrissat B."/>
            <person name="Kuo A."/>
            <person name="Liang C."/>
            <person name="Lipzen A."/>
            <person name="Lutzoni F."/>
            <person name="Magnuson J."/>
            <person name="Mondo S."/>
            <person name="Nolan M."/>
            <person name="Ohm R."/>
            <person name="Pangilinan J."/>
            <person name="Park H.-J."/>
            <person name="Ramirez L."/>
            <person name="Alfaro M."/>
            <person name="Sun H."/>
            <person name="Tritt A."/>
            <person name="Yoshinaga Y."/>
            <person name="Zwiers L.-H."/>
            <person name="Turgeon B."/>
            <person name="Goodwin S."/>
            <person name="Spatafora J."/>
            <person name="Crous P."/>
            <person name="Grigoriev I."/>
        </authorList>
    </citation>
    <scope>NUCLEOTIDE SEQUENCE</scope>
    <source>
        <strain evidence="2">CBS 122681</strain>
    </source>
</reference>
<organism evidence="2 3">
    <name type="scientific">Lophiostoma macrostomum CBS 122681</name>
    <dbReference type="NCBI Taxonomy" id="1314788"/>
    <lineage>
        <taxon>Eukaryota</taxon>
        <taxon>Fungi</taxon>
        <taxon>Dikarya</taxon>
        <taxon>Ascomycota</taxon>
        <taxon>Pezizomycotina</taxon>
        <taxon>Dothideomycetes</taxon>
        <taxon>Pleosporomycetidae</taxon>
        <taxon>Pleosporales</taxon>
        <taxon>Lophiostomataceae</taxon>
        <taxon>Lophiostoma</taxon>
    </lineage>
</organism>
<evidence type="ECO:0000313" key="2">
    <source>
        <dbReference type="EMBL" id="KAF2654588.1"/>
    </source>
</evidence>
<feature type="compositionally biased region" description="Basic residues" evidence="1">
    <location>
        <begin position="104"/>
        <end position="121"/>
    </location>
</feature>
<name>A0A6A6T6Y7_9PLEO</name>
<feature type="region of interest" description="Disordered" evidence="1">
    <location>
        <begin position="82"/>
        <end position="151"/>
    </location>
</feature>
<dbReference type="Proteomes" id="UP000799324">
    <property type="component" value="Unassembled WGS sequence"/>
</dbReference>
<evidence type="ECO:0000313" key="3">
    <source>
        <dbReference type="Proteomes" id="UP000799324"/>
    </source>
</evidence>
<evidence type="ECO:0000256" key="1">
    <source>
        <dbReference type="SAM" id="MobiDB-lite"/>
    </source>
</evidence>
<dbReference type="AlphaFoldDB" id="A0A6A6T6Y7"/>
<feature type="compositionally biased region" description="Polar residues" evidence="1">
    <location>
        <begin position="122"/>
        <end position="151"/>
    </location>
</feature>
<proteinExistence type="predicted"/>
<gene>
    <name evidence="2" type="ORF">K491DRAFT_758800</name>
</gene>
<sequence length="163" mass="18784">MSPSTERQDLGEKLDIEDLTYEEIRNAFREVHEEYEDHFDAHYKWKDRFRNALEQLQYEQERNHELEHRVIALEAATVMSGNHVAGDGGQELPHSGNTTEVSQGKKKPSKKKNWRKKKKRAVSNTGELTPTLETVADSSKSTSLGADKMTQNSVMERYMMQNS</sequence>
<dbReference type="EMBL" id="MU004361">
    <property type="protein sequence ID" value="KAF2654588.1"/>
    <property type="molecule type" value="Genomic_DNA"/>
</dbReference>
<keyword evidence="3" id="KW-1185">Reference proteome</keyword>
<protein>
    <submittedName>
        <fullName evidence="2">Uncharacterized protein</fullName>
    </submittedName>
</protein>
<accession>A0A6A6T6Y7</accession>